<dbReference type="Proteomes" id="UP000476338">
    <property type="component" value="Unassembled WGS sequence"/>
</dbReference>
<dbReference type="AlphaFoldDB" id="A0A6L5WFC0"/>
<evidence type="ECO:0000313" key="2">
    <source>
        <dbReference type="EMBL" id="MSN95624.1"/>
    </source>
</evidence>
<name>A0A6L5WFC0_9BACT</name>
<keyword evidence="1" id="KW-0472">Membrane</keyword>
<evidence type="ECO:0000313" key="3">
    <source>
        <dbReference type="Proteomes" id="UP000476338"/>
    </source>
</evidence>
<evidence type="ECO:0000256" key="1">
    <source>
        <dbReference type="SAM" id="Phobius"/>
    </source>
</evidence>
<protein>
    <recommendedName>
        <fullName evidence="4">Tetratricopeptide repeat protein</fullName>
    </recommendedName>
</protein>
<keyword evidence="1" id="KW-0812">Transmembrane</keyword>
<organism evidence="2 3">
    <name type="scientific">Campylobacter portucalensis</name>
    <dbReference type="NCBI Taxonomy" id="2608384"/>
    <lineage>
        <taxon>Bacteria</taxon>
        <taxon>Pseudomonadati</taxon>
        <taxon>Campylobacterota</taxon>
        <taxon>Epsilonproteobacteria</taxon>
        <taxon>Campylobacterales</taxon>
        <taxon>Campylobacteraceae</taxon>
        <taxon>Campylobacter</taxon>
    </lineage>
</organism>
<keyword evidence="3" id="KW-1185">Reference proteome</keyword>
<dbReference type="RefSeq" id="WP_154569898.1">
    <property type="nucleotide sequence ID" value="NZ_VWSJ01000001.1"/>
</dbReference>
<evidence type="ECO:0008006" key="4">
    <source>
        <dbReference type="Google" id="ProtNLM"/>
    </source>
</evidence>
<accession>A0A6L5WFC0</accession>
<reference evidence="2 3" key="1">
    <citation type="submission" date="2019-09" db="EMBL/GenBank/DDBJ databases">
        <authorList>
            <person name="Silva M."/>
            <person name="Pereira G."/>
            <person name="Lopes-Da-Costa L."/>
            <person name="Silva E."/>
        </authorList>
    </citation>
    <scope>NUCLEOTIDE SEQUENCE [LARGE SCALE GENOMIC DNA]</scope>
    <source>
        <strain evidence="2 3">FMV-PI01</strain>
    </source>
</reference>
<gene>
    <name evidence="2" type="ORF">F1B92_00155</name>
</gene>
<dbReference type="EMBL" id="VWSJ01000001">
    <property type="protein sequence ID" value="MSN95624.1"/>
    <property type="molecule type" value="Genomic_DNA"/>
</dbReference>
<feature type="transmembrane region" description="Helical" evidence="1">
    <location>
        <begin position="38"/>
        <end position="58"/>
    </location>
</feature>
<proteinExistence type="predicted"/>
<comment type="caution">
    <text evidence="2">The sequence shown here is derived from an EMBL/GenBank/DDBJ whole genome shotgun (WGS) entry which is preliminary data.</text>
</comment>
<sequence>MALKDDLKGVKESIDSNEALLENIIKSELFVKKYKKPLIVLSVLIVIVVLGYFTNNYIEHSNFKSANLLYSELIENPNNQKAKDDLKNKSINLYALYEFRLALDKNDTQKIKELSQMKNIDKNLINIMKFYINEDSSDIMKSYRAFLNGYKLLKDGKIDQANNEFLKIPSNSELFEIVKNLKHYNGIKNEKN</sequence>
<reference evidence="2 3" key="2">
    <citation type="submission" date="2020-03" db="EMBL/GenBank/DDBJ databases">
        <title>Campylobacter portucalensis sp. nov., a new species of Campylobacter isolated from the reproductive tract of bulls.</title>
        <authorList>
            <person name="Silva M.F."/>
            <person name="Pereira G."/>
            <person name="Carneiro C."/>
            <person name="Hemphill A."/>
            <person name="Mateus L."/>
            <person name="Lopes-Da-Costa L."/>
            <person name="Silva E."/>
        </authorList>
    </citation>
    <scope>NUCLEOTIDE SEQUENCE [LARGE SCALE GENOMIC DNA]</scope>
    <source>
        <strain evidence="2 3">FMV-PI01</strain>
    </source>
</reference>
<keyword evidence="1" id="KW-1133">Transmembrane helix</keyword>